<dbReference type="Pfam" id="PF09980">
    <property type="entry name" value="DUF2214"/>
    <property type="match status" value="1"/>
</dbReference>
<accession>A0ABS3TT93</accession>
<feature type="transmembrane region" description="Helical" evidence="1">
    <location>
        <begin position="45"/>
        <end position="66"/>
    </location>
</feature>
<dbReference type="InterPro" id="IPR018706">
    <property type="entry name" value="DUF2214_membrane"/>
</dbReference>
<keyword evidence="1" id="KW-1133">Transmembrane helix</keyword>
<dbReference type="RefSeq" id="WP_208315092.1">
    <property type="nucleotide sequence ID" value="NZ_JAELYA010000006.1"/>
</dbReference>
<feature type="transmembrane region" description="Helical" evidence="1">
    <location>
        <begin position="121"/>
        <end position="144"/>
    </location>
</feature>
<evidence type="ECO:0000313" key="2">
    <source>
        <dbReference type="EMBL" id="MBO3276890.1"/>
    </source>
</evidence>
<evidence type="ECO:0000313" key="3">
    <source>
        <dbReference type="Proteomes" id="UP000669060"/>
    </source>
</evidence>
<comment type="caution">
    <text evidence="2">The sequence shown here is derived from an EMBL/GenBank/DDBJ whole genome shotgun (WGS) entry which is preliminary data.</text>
</comment>
<gene>
    <name evidence="2" type="ORF">JFY56_16825</name>
</gene>
<reference evidence="2 3" key="1">
    <citation type="submission" date="2020-12" db="EMBL/GenBank/DDBJ databases">
        <title>Pseudomonas schmalbachii sp. nov. isolated from millipede gut.</title>
        <authorList>
            <person name="Shelomi M."/>
        </authorList>
    </citation>
    <scope>NUCLEOTIDE SEQUENCE [LARGE SCALE GENOMIC DNA]</scope>
    <source>
        <strain evidence="2 3">Milli4</strain>
    </source>
</reference>
<keyword evidence="1" id="KW-0812">Transmembrane</keyword>
<feature type="transmembrane region" description="Helical" evidence="1">
    <location>
        <begin position="78"/>
        <end position="100"/>
    </location>
</feature>
<organism evidence="2 3">
    <name type="scientific">Pseudomonas schmalbachii</name>
    <dbReference type="NCBI Taxonomy" id="2816993"/>
    <lineage>
        <taxon>Bacteria</taxon>
        <taxon>Pseudomonadati</taxon>
        <taxon>Pseudomonadota</taxon>
        <taxon>Gammaproteobacteria</taxon>
        <taxon>Pseudomonadales</taxon>
        <taxon>Pseudomonadaceae</taxon>
        <taxon>Pseudomonas</taxon>
    </lineage>
</organism>
<keyword evidence="3" id="KW-1185">Reference proteome</keyword>
<evidence type="ECO:0000256" key="1">
    <source>
        <dbReference type="SAM" id="Phobius"/>
    </source>
</evidence>
<keyword evidence="1" id="KW-0472">Membrane</keyword>
<name>A0ABS3TT93_9PSED</name>
<sequence>MAQAIAAYLHFISIFMLFALLVLEHRLFRLPLTLERARNLVIVDLLYGVCAGLVLLTGVARALWFAKGPEFYLYNSLFVAKVGLFVLVGLLSSYPTFTYLNWRNELKAGNIPAPSPRQGTLVVLTIRVELLLLLFLPLLATLMARGYDLQSLGLSFHVP</sequence>
<dbReference type="Proteomes" id="UP000669060">
    <property type="component" value="Unassembled WGS sequence"/>
</dbReference>
<feature type="transmembrane region" description="Helical" evidence="1">
    <location>
        <begin position="6"/>
        <end position="24"/>
    </location>
</feature>
<proteinExistence type="predicted"/>
<dbReference type="EMBL" id="JAELYA010000006">
    <property type="protein sequence ID" value="MBO3276890.1"/>
    <property type="molecule type" value="Genomic_DNA"/>
</dbReference>
<protein>
    <submittedName>
        <fullName evidence="2">DUF2214 family protein</fullName>
    </submittedName>
</protein>